<sequence length="1287" mass="147748">MSKIERMQIMGIRSFGPTHGEVIRFNAPLTLIVGWNGSGKTTIIECLNKTGGAFIHDPKLVGEKEMMAQVKLGFQSTLQVTLKKTTRTQKTLEGSLEMKRDGLTETISSRVAELDQILPQYLGVLWPMSEPSNLKKKFDSIFEAEKYTKAIDNIKVIRKQQKHAKENKLRGEKSEERQARLFDEMEEMRTRFEAISIEYNDAHQKSREAWDHAAKFERSIAQLNGKRVAFQTNKENVTSLEDNLKILAESDAELETMLDQYQERVQHYEEERDERKGQWLALQKDLQGYRNSLGAKQNQHARNLLKRENLIRETAIRHNIRGFEHDTTNDQIADFQQLLGKHSREQSKTLERVRKEVQEELQEAQAEVNRLSGEKLGLNQRRDIGKTQITTNDKRISELQATMNKIQTDEGAEAILLDRKQETEKQLEKAHSTATNCQYDDQMLEAEKTVSAVDAKKERLESELVEATQLAAETAQVDFAQNKLKGAKHSLETMKNVHNARISKLVDPEWDAVSERAAKVKEAESRRDIAQSKLDNLQYKLSNVESEQKRKRAEFQKYEKTVLDAISKDDISDFDKTMTELEENYELTSSDQAKIEAQLEYMQACLKVAKEHNQCRLCKRMLKDDKADHFTRAGFISGLEGTVAKALKNAATENADELFAELETVRNAKPSYELAIRARDTELPTLKKELEKLASEREVIIKELEEHDAIISDLQSSKQEIDILSPDVLSILKYYNEVCELETEMGSLKKMQKAGGLSRGINAIREDLQKATDESRTIKATLANISNEREKSRKLISTLEIRVRDINAELNAAQASLKEKQALAVRIGEYRAENTRQREAIRVVDADIESLIPQVEQAQVNHGAVNRRGIEKVQGLHEQASKLSDSVRQLAEAEKDIRSYIDKGGPQRLAKTRREMEEIQQEIQRIEQEMSQVARDIKQMEETLSNTEHTKQSIFDNLRYRRAKRALETLEREIQELEDQGAENDLAHWEAEARHWDDEHQRLNAQRIELSSTLKQKDIQLNELIEEYKQEYQDAASTYREMHIKVETTKAACEDLARYGNALDQAILKFHSLKMEEINRIIEELWRNAYQGTDVDTVRIRSDNESGRGNRSYNYRVVMIKNQTEMDMRGRCSAGQKVLASIVIRLALAECFGTNCGLIALDEPTTNLDQQNIKGLAESLSQIIQIRRKQANFQLLVITHDEQFLREMNCADYTDVYWRVGRDVNQQSYIEMQNISEHGARIIIGGGVLLVIYGARDGIGRCCTYAVICRTFILREGMDMISQKEKC</sequence>
<dbReference type="PANTHER" id="PTHR18867">
    <property type="entry name" value="RAD50"/>
    <property type="match status" value="1"/>
</dbReference>
<evidence type="ECO:0000256" key="13">
    <source>
        <dbReference type="ARBA" id="ARBA00049360"/>
    </source>
</evidence>
<organism evidence="16 17">
    <name type="scientific">Lentithecium fluviatile CBS 122367</name>
    <dbReference type="NCBI Taxonomy" id="1168545"/>
    <lineage>
        <taxon>Eukaryota</taxon>
        <taxon>Fungi</taxon>
        <taxon>Dikarya</taxon>
        <taxon>Ascomycota</taxon>
        <taxon>Pezizomycotina</taxon>
        <taxon>Dothideomycetes</taxon>
        <taxon>Pleosporomycetidae</taxon>
        <taxon>Pleosporales</taxon>
        <taxon>Massarineae</taxon>
        <taxon>Lentitheciaceae</taxon>
        <taxon>Lentithecium</taxon>
    </lineage>
</organism>
<evidence type="ECO:0000256" key="7">
    <source>
        <dbReference type="ARBA" id="ARBA00022763"/>
    </source>
</evidence>
<keyword evidence="9" id="KW-0862">Zinc</keyword>
<feature type="coiled-coil region" evidence="14">
    <location>
        <begin position="648"/>
        <end position="707"/>
    </location>
</feature>
<feature type="coiled-coil region" evidence="14">
    <location>
        <begin position="883"/>
        <end position="1045"/>
    </location>
</feature>
<proteinExistence type="inferred from homology"/>
<keyword evidence="11" id="KW-0234">DNA repair</keyword>
<keyword evidence="5" id="KW-0158">Chromosome</keyword>
<dbReference type="InterPro" id="IPR038729">
    <property type="entry name" value="Rad50/SbcC_AAA"/>
</dbReference>
<dbReference type="GO" id="GO:0046872">
    <property type="term" value="F:metal ion binding"/>
    <property type="evidence" value="ECO:0007669"/>
    <property type="project" value="UniProtKB-KW"/>
</dbReference>
<comment type="catalytic activity">
    <reaction evidence="13">
        <text>ATP + H2O = ADP + phosphate + H(+)</text>
        <dbReference type="Rhea" id="RHEA:13065"/>
        <dbReference type="ChEBI" id="CHEBI:15377"/>
        <dbReference type="ChEBI" id="CHEBI:15378"/>
        <dbReference type="ChEBI" id="CHEBI:30616"/>
        <dbReference type="ChEBI" id="CHEBI:43474"/>
        <dbReference type="ChEBI" id="CHEBI:456216"/>
    </reaction>
</comment>
<evidence type="ECO:0000256" key="10">
    <source>
        <dbReference type="ARBA" id="ARBA00023054"/>
    </source>
</evidence>
<feature type="coiled-coil region" evidence="14">
    <location>
        <begin position="520"/>
        <end position="598"/>
    </location>
</feature>
<evidence type="ECO:0000256" key="9">
    <source>
        <dbReference type="ARBA" id="ARBA00022833"/>
    </source>
</evidence>
<evidence type="ECO:0000256" key="4">
    <source>
        <dbReference type="ARBA" id="ARBA00009439"/>
    </source>
</evidence>
<protein>
    <submittedName>
        <fullName evidence="16">DNA repair protein rad50</fullName>
    </submittedName>
</protein>
<feature type="coiled-coil region" evidence="14">
    <location>
        <begin position="768"/>
        <end position="823"/>
    </location>
</feature>
<evidence type="ECO:0000256" key="3">
    <source>
        <dbReference type="ARBA" id="ARBA00004286"/>
    </source>
</evidence>
<keyword evidence="10 14" id="KW-0175">Coiled coil</keyword>
<dbReference type="GO" id="GO:0043047">
    <property type="term" value="F:single-stranded telomeric DNA binding"/>
    <property type="evidence" value="ECO:0007669"/>
    <property type="project" value="TreeGrafter"/>
</dbReference>
<keyword evidence="17" id="KW-1185">Reference proteome</keyword>
<evidence type="ECO:0000256" key="8">
    <source>
        <dbReference type="ARBA" id="ARBA00022801"/>
    </source>
</evidence>
<feature type="coiled-coil region" evidence="14">
    <location>
        <begin position="343"/>
        <end position="381"/>
    </location>
</feature>
<dbReference type="GO" id="GO:0006302">
    <property type="term" value="P:double-strand break repair"/>
    <property type="evidence" value="ECO:0007669"/>
    <property type="project" value="InterPro"/>
</dbReference>
<evidence type="ECO:0000256" key="14">
    <source>
        <dbReference type="SAM" id="Coils"/>
    </source>
</evidence>
<accession>A0A6G1IS41</accession>
<dbReference type="Pfam" id="PF13558">
    <property type="entry name" value="SbcC_Walker_B"/>
    <property type="match status" value="1"/>
</dbReference>
<comment type="subcellular location">
    <subcellularLocation>
        <location evidence="3">Chromosome</location>
    </subcellularLocation>
    <subcellularLocation>
        <location evidence="2">Nucleus</location>
    </subcellularLocation>
</comment>
<keyword evidence="7" id="KW-0227">DNA damage</keyword>
<name>A0A6G1IS41_9PLEO</name>
<dbReference type="SUPFAM" id="SSF52540">
    <property type="entry name" value="P-loop containing nucleoside triphosphate hydrolases"/>
    <property type="match status" value="1"/>
</dbReference>
<dbReference type="GO" id="GO:0051880">
    <property type="term" value="F:G-quadruplex DNA binding"/>
    <property type="evidence" value="ECO:0007669"/>
    <property type="project" value="TreeGrafter"/>
</dbReference>
<evidence type="ECO:0000313" key="17">
    <source>
        <dbReference type="Proteomes" id="UP000799291"/>
    </source>
</evidence>
<dbReference type="GO" id="GO:0016887">
    <property type="term" value="F:ATP hydrolysis activity"/>
    <property type="evidence" value="ECO:0007669"/>
    <property type="project" value="InterPro"/>
</dbReference>
<evidence type="ECO:0000256" key="1">
    <source>
        <dbReference type="ARBA" id="ARBA00001947"/>
    </source>
</evidence>
<dbReference type="FunFam" id="3.40.50.300:FF:000947">
    <property type="entry name" value="DNA repair protein RAD50"/>
    <property type="match status" value="1"/>
</dbReference>
<dbReference type="OrthoDB" id="18797at2759"/>
<evidence type="ECO:0000313" key="16">
    <source>
        <dbReference type="EMBL" id="KAF2681066.1"/>
    </source>
</evidence>
<dbReference type="Pfam" id="PF13476">
    <property type="entry name" value="AAA_23"/>
    <property type="match status" value="1"/>
</dbReference>
<dbReference type="GO" id="GO:0000794">
    <property type="term" value="C:condensed nuclear chromosome"/>
    <property type="evidence" value="ECO:0007669"/>
    <property type="project" value="TreeGrafter"/>
</dbReference>
<gene>
    <name evidence="16" type="ORF">K458DRAFT_444929</name>
</gene>
<dbReference type="Proteomes" id="UP000799291">
    <property type="component" value="Unassembled WGS sequence"/>
</dbReference>
<keyword evidence="6" id="KW-0479">Metal-binding</keyword>
<reference evidence="16" key="1">
    <citation type="journal article" date="2020" name="Stud. Mycol.">
        <title>101 Dothideomycetes genomes: a test case for predicting lifestyles and emergence of pathogens.</title>
        <authorList>
            <person name="Haridas S."/>
            <person name="Albert R."/>
            <person name="Binder M."/>
            <person name="Bloem J."/>
            <person name="Labutti K."/>
            <person name="Salamov A."/>
            <person name="Andreopoulos B."/>
            <person name="Baker S."/>
            <person name="Barry K."/>
            <person name="Bills G."/>
            <person name="Bluhm B."/>
            <person name="Cannon C."/>
            <person name="Castanera R."/>
            <person name="Culley D."/>
            <person name="Daum C."/>
            <person name="Ezra D."/>
            <person name="Gonzalez J."/>
            <person name="Henrissat B."/>
            <person name="Kuo A."/>
            <person name="Liang C."/>
            <person name="Lipzen A."/>
            <person name="Lutzoni F."/>
            <person name="Magnuson J."/>
            <person name="Mondo S."/>
            <person name="Nolan M."/>
            <person name="Ohm R."/>
            <person name="Pangilinan J."/>
            <person name="Park H.-J."/>
            <person name="Ramirez L."/>
            <person name="Alfaro M."/>
            <person name="Sun H."/>
            <person name="Tritt A."/>
            <person name="Yoshinaga Y."/>
            <person name="Zwiers L.-H."/>
            <person name="Turgeon B."/>
            <person name="Goodwin S."/>
            <person name="Spatafora J."/>
            <person name="Crous P."/>
            <person name="Grigoriev I."/>
        </authorList>
    </citation>
    <scope>NUCLEOTIDE SEQUENCE</scope>
    <source>
        <strain evidence="16">CBS 122367</strain>
    </source>
</reference>
<dbReference type="Gene3D" id="3.40.50.300">
    <property type="entry name" value="P-loop containing nucleotide triphosphate hydrolases"/>
    <property type="match status" value="2"/>
</dbReference>
<feature type="coiled-coil region" evidence="14">
    <location>
        <begin position="244"/>
        <end position="278"/>
    </location>
</feature>
<evidence type="ECO:0000259" key="15">
    <source>
        <dbReference type="Pfam" id="PF13476"/>
    </source>
</evidence>
<comment type="cofactor">
    <cofactor evidence="1">
        <name>Zn(2+)</name>
        <dbReference type="ChEBI" id="CHEBI:29105"/>
    </cofactor>
</comment>
<dbReference type="GO" id="GO:0003691">
    <property type="term" value="F:double-stranded telomeric DNA binding"/>
    <property type="evidence" value="ECO:0007669"/>
    <property type="project" value="TreeGrafter"/>
</dbReference>
<dbReference type="GO" id="GO:0070192">
    <property type="term" value="P:chromosome organization involved in meiotic cell cycle"/>
    <property type="evidence" value="ECO:0007669"/>
    <property type="project" value="TreeGrafter"/>
</dbReference>
<evidence type="ECO:0000256" key="5">
    <source>
        <dbReference type="ARBA" id="ARBA00022454"/>
    </source>
</evidence>
<keyword evidence="8" id="KW-0378">Hydrolase</keyword>
<dbReference type="InterPro" id="IPR027417">
    <property type="entry name" value="P-loop_NTPase"/>
</dbReference>
<feature type="domain" description="Rad50/SbcC-type AAA" evidence="15">
    <location>
        <begin position="6"/>
        <end position="178"/>
    </location>
</feature>
<evidence type="ECO:0000256" key="11">
    <source>
        <dbReference type="ARBA" id="ARBA00023204"/>
    </source>
</evidence>
<keyword evidence="12" id="KW-0539">Nucleus</keyword>
<dbReference type="GO" id="GO:0030870">
    <property type="term" value="C:Mre11 complex"/>
    <property type="evidence" value="ECO:0007669"/>
    <property type="project" value="TreeGrafter"/>
</dbReference>
<evidence type="ECO:0000256" key="12">
    <source>
        <dbReference type="ARBA" id="ARBA00023242"/>
    </source>
</evidence>
<dbReference type="PANTHER" id="PTHR18867:SF12">
    <property type="entry name" value="DNA REPAIR PROTEIN RAD50"/>
    <property type="match status" value="1"/>
</dbReference>
<dbReference type="GO" id="GO:0000722">
    <property type="term" value="P:telomere maintenance via recombination"/>
    <property type="evidence" value="ECO:0007669"/>
    <property type="project" value="TreeGrafter"/>
</dbReference>
<comment type="similarity">
    <text evidence="4">Belongs to the SMC family. RAD50 subfamily.</text>
</comment>
<feature type="coiled-coil region" evidence="14">
    <location>
        <begin position="443"/>
        <end position="477"/>
    </location>
</feature>
<evidence type="ECO:0000256" key="6">
    <source>
        <dbReference type="ARBA" id="ARBA00022723"/>
    </source>
</evidence>
<dbReference type="GO" id="GO:0007004">
    <property type="term" value="P:telomere maintenance via telomerase"/>
    <property type="evidence" value="ECO:0007669"/>
    <property type="project" value="TreeGrafter"/>
</dbReference>
<dbReference type="EMBL" id="MU005593">
    <property type="protein sequence ID" value="KAF2681066.1"/>
    <property type="molecule type" value="Genomic_DNA"/>
</dbReference>
<evidence type="ECO:0000256" key="2">
    <source>
        <dbReference type="ARBA" id="ARBA00004123"/>
    </source>
</evidence>